<dbReference type="InterPro" id="IPR036388">
    <property type="entry name" value="WH-like_DNA-bd_sf"/>
</dbReference>
<keyword evidence="3" id="KW-0805">Transcription regulation</keyword>
<protein>
    <submittedName>
        <fullName evidence="6">GAF and ANTAR domain-containing protein</fullName>
    </submittedName>
</protein>
<dbReference type="SUPFAM" id="SSF52172">
    <property type="entry name" value="CheY-like"/>
    <property type="match status" value="1"/>
</dbReference>
<dbReference type="PROSITE" id="PS50921">
    <property type="entry name" value="ANTAR"/>
    <property type="match status" value="1"/>
</dbReference>
<evidence type="ECO:0000256" key="1">
    <source>
        <dbReference type="ARBA" id="ARBA00022679"/>
    </source>
</evidence>
<dbReference type="Gene3D" id="3.30.450.40">
    <property type="match status" value="1"/>
</dbReference>
<dbReference type="AlphaFoldDB" id="A0AAU8DM50"/>
<dbReference type="InterPro" id="IPR003018">
    <property type="entry name" value="GAF"/>
</dbReference>
<accession>A0AAU8DM50</accession>
<keyword evidence="2" id="KW-0418">Kinase</keyword>
<gene>
    <name evidence="6" type="ORF">ABLG96_18745</name>
</gene>
<dbReference type="Gene3D" id="1.10.10.10">
    <property type="entry name" value="Winged helix-like DNA-binding domain superfamily/Winged helix DNA-binding domain"/>
    <property type="match status" value="1"/>
</dbReference>
<dbReference type="Pfam" id="PF03861">
    <property type="entry name" value="ANTAR"/>
    <property type="match status" value="1"/>
</dbReference>
<evidence type="ECO:0000256" key="4">
    <source>
        <dbReference type="ARBA" id="ARBA00023163"/>
    </source>
</evidence>
<dbReference type="SMART" id="SM00065">
    <property type="entry name" value="GAF"/>
    <property type="match status" value="1"/>
</dbReference>
<reference evidence="6" key="1">
    <citation type="submission" date="2024-05" db="EMBL/GenBank/DDBJ databases">
        <authorList>
            <person name="Cai S.Y."/>
            <person name="Jin L.M."/>
            <person name="Li H.R."/>
        </authorList>
    </citation>
    <scope>NUCLEOTIDE SEQUENCE</scope>
    <source>
        <strain evidence="6">A5-74</strain>
    </source>
</reference>
<feature type="domain" description="ANTAR" evidence="5">
    <location>
        <begin position="155"/>
        <end position="216"/>
    </location>
</feature>
<dbReference type="GO" id="GO:0003723">
    <property type="term" value="F:RNA binding"/>
    <property type="evidence" value="ECO:0007669"/>
    <property type="project" value="InterPro"/>
</dbReference>
<keyword evidence="1" id="KW-0808">Transferase</keyword>
<dbReference type="SMART" id="SM01012">
    <property type="entry name" value="ANTAR"/>
    <property type="match status" value="1"/>
</dbReference>
<evidence type="ECO:0000256" key="2">
    <source>
        <dbReference type="ARBA" id="ARBA00022777"/>
    </source>
</evidence>
<evidence type="ECO:0000259" key="5">
    <source>
        <dbReference type="PROSITE" id="PS50921"/>
    </source>
</evidence>
<dbReference type="InterPro" id="IPR005561">
    <property type="entry name" value="ANTAR"/>
</dbReference>
<dbReference type="InterPro" id="IPR012074">
    <property type="entry name" value="GAF_ANTAR"/>
</dbReference>
<dbReference type="EMBL" id="CP159218">
    <property type="protein sequence ID" value="XCG63219.1"/>
    <property type="molecule type" value="Genomic_DNA"/>
</dbReference>
<evidence type="ECO:0000313" key="6">
    <source>
        <dbReference type="EMBL" id="XCG63219.1"/>
    </source>
</evidence>
<proteinExistence type="predicted"/>
<evidence type="ECO:0000256" key="3">
    <source>
        <dbReference type="ARBA" id="ARBA00023015"/>
    </source>
</evidence>
<sequence>MNDLVLAERVRHLSVKDDPAATLRSITQLAVESTVCDHASVTLIEAGGALFSAAATDEHAERADALQYELQEGPCLTAAERGELYVIRDMDDDPRWPRWSPAVKAQIGINSVLSLHLFTADRALGALNLYNDEQRGWSEEELVACRVVAAHASVALARLRHEEDLWRAVDARHLIGMAQGILMERHAINPEQSFSVLRRYSQHNNTKLAIVARQVVDRGELPHAQLPPAS</sequence>
<dbReference type="InterPro" id="IPR011006">
    <property type="entry name" value="CheY-like_superfamily"/>
</dbReference>
<dbReference type="SUPFAM" id="SSF55781">
    <property type="entry name" value="GAF domain-like"/>
    <property type="match status" value="1"/>
</dbReference>
<organism evidence="6">
    <name type="scientific">Nakamurella sp. A5-74</name>
    <dbReference type="NCBI Taxonomy" id="3158264"/>
    <lineage>
        <taxon>Bacteria</taxon>
        <taxon>Bacillati</taxon>
        <taxon>Actinomycetota</taxon>
        <taxon>Actinomycetes</taxon>
        <taxon>Nakamurellales</taxon>
        <taxon>Nakamurellaceae</taxon>
        <taxon>Nakamurella</taxon>
    </lineage>
</organism>
<name>A0AAU8DM50_9ACTN</name>
<dbReference type="PIRSF" id="PIRSF036625">
    <property type="entry name" value="GAF_ANTAR"/>
    <property type="match status" value="1"/>
</dbReference>
<dbReference type="Pfam" id="PF13185">
    <property type="entry name" value="GAF_2"/>
    <property type="match status" value="1"/>
</dbReference>
<dbReference type="RefSeq" id="WP_353648834.1">
    <property type="nucleotide sequence ID" value="NZ_CP159218.1"/>
</dbReference>
<keyword evidence="4" id="KW-0804">Transcription</keyword>
<dbReference type="InterPro" id="IPR029016">
    <property type="entry name" value="GAF-like_dom_sf"/>
</dbReference>
<dbReference type="GO" id="GO:0016301">
    <property type="term" value="F:kinase activity"/>
    <property type="evidence" value="ECO:0007669"/>
    <property type="project" value="UniProtKB-KW"/>
</dbReference>